<protein>
    <submittedName>
        <fullName evidence="1">Uncharacterized protein</fullName>
    </submittedName>
</protein>
<evidence type="ECO:0000313" key="2">
    <source>
        <dbReference type="Proteomes" id="UP000790709"/>
    </source>
</evidence>
<keyword evidence="2" id="KW-1185">Reference proteome</keyword>
<reference evidence="1" key="1">
    <citation type="journal article" date="2021" name="New Phytol.">
        <title>Evolutionary innovations through gain and loss of genes in the ectomycorrhizal Boletales.</title>
        <authorList>
            <person name="Wu G."/>
            <person name="Miyauchi S."/>
            <person name="Morin E."/>
            <person name="Kuo A."/>
            <person name="Drula E."/>
            <person name="Varga T."/>
            <person name="Kohler A."/>
            <person name="Feng B."/>
            <person name="Cao Y."/>
            <person name="Lipzen A."/>
            <person name="Daum C."/>
            <person name="Hundley H."/>
            <person name="Pangilinan J."/>
            <person name="Johnson J."/>
            <person name="Barry K."/>
            <person name="LaButti K."/>
            <person name="Ng V."/>
            <person name="Ahrendt S."/>
            <person name="Min B."/>
            <person name="Choi I.G."/>
            <person name="Park H."/>
            <person name="Plett J.M."/>
            <person name="Magnuson J."/>
            <person name="Spatafora J.W."/>
            <person name="Nagy L.G."/>
            <person name="Henrissat B."/>
            <person name="Grigoriev I.V."/>
            <person name="Yang Z.L."/>
            <person name="Xu J."/>
            <person name="Martin F.M."/>
        </authorList>
    </citation>
    <scope>NUCLEOTIDE SEQUENCE</scope>
    <source>
        <strain evidence="1">KUC20120723A-06</strain>
    </source>
</reference>
<sequence length="248" mass="27048">MSYPEEQYELLADTERELESPVMGSGSIGKAISSENRTGDKLAKHAALAGISVFVLCTWGIVLSNNPTSLGLFPFHPILQSLALLCFTYGILTLQPTSQPKTKAAGLKRHQIAMIGVGFPCIVLGTLAIVYRKWSRAADHFTTWHGIFGIAAVVWILFQVLLGGGSIWFGGALFGGSAKAKALWKYHRLSGYILFPLLLATAHLGGAWSHWSESESTFAVRLVAYYIAPAVTLVGIYIRVRPSKMNFF</sequence>
<organism evidence="1 2">
    <name type="scientific">Leucogyrophana mollusca</name>
    <dbReference type="NCBI Taxonomy" id="85980"/>
    <lineage>
        <taxon>Eukaryota</taxon>
        <taxon>Fungi</taxon>
        <taxon>Dikarya</taxon>
        <taxon>Basidiomycota</taxon>
        <taxon>Agaricomycotina</taxon>
        <taxon>Agaricomycetes</taxon>
        <taxon>Agaricomycetidae</taxon>
        <taxon>Boletales</taxon>
        <taxon>Boletales incertae sedis</taxon>
        <taxon>Leucogyrophana</taxon>
    </lineage>
</organism>
<comment type="caution">
    <text evidence="1">The sequence shown here is derived from an EMBL/GenBank/DDBJ whole genome shotgun (WGS) entry which is preliminary data.</text>
</comment>
<name>A0ACB8B8C5_9AGAM</name>
<gene>
    <name evidence="1" type="ORF">BV22DRAFT_1132012</name>
</gene>
<dbReference type="Proteomes" id="UP000790709">
    <property type="component" value="Unassembled WGS sequence"/>
</dbReference>
<proteinExistence type="predicted"/>
<evidence type="ECO:0000313" key="1">
    <source>
        <dbReference type="EMBL" id="KAH7921729.1"/>
    </source>
</evidence>
<accession>A0ACB8B8C5</accession>
<dbReference type="EMBL" id="MU266513">
    <property type="protein sequence ID" value="KAH7921729.1"/>
    <property type="molecule type" value="Genomic_DNA"/>
</dbReference>